<keyword evidence="4 6" id="KW-0408">Iron</keyword>
<feature type="binding site" evidence="6">
    <location>
        <position position="81"/>
    </location>
    <ligand>
        <name>[4Fe-4S] cluster</name>
        <dbReference type="ChEBI" id="CHEBI:49883"/>
        <note>4Fe-4S-S-AdoMet</note>
    </ligand>
</feature>
<dbReference type="InterPro" id="IPR006638">
    <property type="entry name" value="Elp3/MiaA/NifB-like_rSAM"/>
</dbReference>
<dbReference type="NCBIfam" id="TIGR04337">
    <property type="entry name" value="AmmeMemoSam_rS"/>
    <property type="match status" value="1"/>
</dbReference>
<comment type="cofactor">
    <cofactor evidence="6">
        <name>[4Fe-4S] cluster</name>
        <dbReference type="ChEBI" id="CHEBI:49883"/>
    </cofactor>
    <text evidence="6">Binds 1 [4Fe-4S] cluster. The cluster is coordinated with 3 cysteines and an exchangeable S-adenosyl-L-methionine.</text>
</comment>
<dbReference type="PROSITE" id="PS51918">
    <property type="entry name" value="RADICAL_SAM"/>
    <property type="match status" value="1"/>
</dbReference>
<dbReference type="PANTHER" id="PTHR30352:SF5">
    <property type="entry name" value="PYRUVATE FORMATE-LYASE 1-ACTIVATING ENZYME"/>
    <property type="match status" value="1"/>
</dbReference>
<dbReference type="Pfam" id="PF04055">
    <property type="entry name" value="Radical_SAM"/>
    <property type="match status" value="1"/>
</dbReference>
<evidence type="ECO:0000256" key="6">
    <source>
        <dbReference type="PIRSR" id="PIRSR004869-50"/>
    </source>
</evidence>
<keyword evidence="1" id="KW-0004">4Fe-4S</keyword>
<comment type="caution">
    <text evidence="8">The sequence shown here is derived from an EMBL/GenBank/DDBJ whole genome shotgun (WGS) entry which is preliminary data.</text>
</comment>
<dbReference type="PIRSF" id="PIRSF004869">
    <property type="entry name" value="PflX_prd"/>
    <property type="match status" value="1"/>
</dbReference>
<dbReference type="InterPro" id="IPR013785">
    <property type="entry name" value="Aldolase_TIM"/>
</dbReference>
<keyword evidence="5 6" id="KW-0411">Iron-sulfur</keyword>
<organism evidence="8 9">
    <name type="scientific">Irregularibacter muris</name>
    <dbReference type="NCBI Taxonomy" id="1796619"/>
    <lineage>
        <taxon>Bacteria</taxon>
        <taxon>Bacillati</taxon>
        <taxon>Bacillota</taxon>
        <taxon>Clostridia</taxon>
        <taxon>Eubacteriales</taxon>
        <taxon>Eubacteriaceae</taxon>
        <taxon>Irregularibacter</taxon>
    </lineage>
</organism>
<dbReference type="CDD" id="cd01335">
    <property type="entry name" value="Radical_SAM"/>
    <property type="match status" value="1"/>
</dbReference>
<dbReference type="SMART" id="SM00729">
    <property type="entry name" value="Elp3"/>
    <property type="match status" value="1"/>
</dbReference>
<evidence type="ECO:0000256" key="5">
    <source>
        <dbReference type="ARBA" id="ARBA00023014"/>
    </source>
</evidence>
<evidence type="ECO:0000256" key="1">
    <source>
        <dbReference type="ARBA" id="ARBA00022485"/>
    </source>
</evidence>
<dbReference type="RefSeq" id="WP_257530059.1">
    <property type="nucleotide sequence ID" value="NZ_JANKAS010000004.1"/>
</dbReference>
<dbReference type="AlphaFoldDB" id="A0AAE3HG97"/>
<dbReference type="GO" id="GO:0046872">
    <property type="term" value="F:metal ion binding"/>
    <property type="evidence" value="ECO:0007669"/>
    <property type="project" value="UniProtKB-KW"/>
</dbReference>
<dbReference type="SFLD" id="SFLDG01101">
    <property type="entry name" value="Uncharacterised_Radical_SAM_Su"/>
    <property type="match status" value="1"/>
</dbReference>
<dbReference type="SFLD" id="SFLDS00029">
    <property type="entry name" value="Radical_SAM"/>
    <property type="match status" value="1"/>
</dbReference>
<dbReference type="InterPro" id="IPR007197">
    <property type="entry name" value="rSAM"/>
</dbReference>
<keyword evidence="2 6" id="KW-0949">S-adenosyl-L-methionine</keyword>
<proteinExistence type="predicted"/>
<dbReference type="GO" id="GO:0003824">
    <property type="term" value="F:catalytic activity"/>
    <property type="evidence" value="ECO:0007669"/>
    <property type="project" value="InterPro"/>
</dbReference>
<dbReference type="GO" id="GO:0051539">
    <property type="term" value="F:4 iron, 4 sulfur cluster binding"/>
    <property type="evidence" value="ECO:0007669"/>
    <property type="project" value="UniProtKB-KW"/>
</dbReference>
<dbReference type="PANTHER" id="PTHR30352">
    <property type="entry name" value="PYRUVATE FORMATE-LYASE-ACTIVATING ENZYME"/>
    <property type="match status" value="1"/>
</dbReference>
<accession>A0AAE3HG97</accession>
<dbReference type="Gene3D" id="3.20.20.70">
    <property type="entry name" value="Aldolase class I"/>
    <property type="match status" value="1"/>
</dbReference>
<reference evidence="8" key="1">
    <citation type="submission" date="2022-07" db="EMBL/GenBank/DDBJ databases">
        <title>Enhanced cultured diversity of the mouse gut microbiota enables custom-made synthetic communities.</title>
        <authorList>
            <person name="Afrizal A."/>
        </authorList>
    </citation>
    <scope>NUCLEOTIDE SEQUENCE</scope>
    <source>
        <strain evidence="8">DSM 28593</strain>
    </source>
</reference>
<dbReference type="SUPFAM" id="SSF102114">
    <property type="entry name" value="Radical SAM enzymes"/>
    <property type="match status" value="1"/>
</dbReference>
<evidence type="ECO:0000259" key="7">
    <source>
        <dbReference type="PROSITE" id="PS51918"/>
    </source>
</evidence>
<dbReference type="InterPro" id="IPR034457">
    <property type="entry name" value="Organic_radical-activating"/>
</dbReference>
<keyword evidence="9" id="KW-1185">Reference proteome</keyword>
<dbReference type="EMBL" id="JANKAS010000004">
    <property type="protein sequence ID" value="MCR1898558.1"/>
    <property type="molecule type" value="Genomic_DNA"/>
</dbReference>
<evidence type="ECO:0000256" key="3">
    <source>
        <dbReference type="ARBA" id="ARBA00022723"/>
    </source>
</evidence>
<gene>
    <name evidence="8" type="primary">amrS</name>
    <name evidence="8" type="ORF">NSA47_06075</name>
</gene>
<evidence type="ECO:0000313" key="8">
    <source>
        <dbReference type="EMBL" id="MCR1898558.1"/>
    </source>
</evidence>
<dbReference type="Proteomes" id="UP001205748">
    <property type="component" value="Unassembled WGS sequence"/>
</dbReference>
<protein>
    <submittedName>
        <fullName evidence="8">AmmeMemoRadiSam system radical SAM enzyme</fullName>
    </submittedName>
</protein>
<dbReference type="InterPro" id="IPR027596">
    <property type="entry name" value="AmmeMemoSam_rS"/>
</dbReference>
<feature type="binding site" evidence="6">
    <location>
        <position position="85"/>
    </location>
    <ligand>
        <name>[4Fe-4S] cluster</name>
        <dbReference type="ChEBI" id="CHEBI:49883"/>
        <note>4Fe-4S-S-AdoMet</note>
    </ligand>
</feature>
<keyword evidence="3 6" id="KW-0479">Metal-binding</keyword>
<feature type="domain" description="Radical SAM core" evidence="7">
    <location>
        <begin position="66"/>
        <end position="278"/>
    </location>
</feature>
<sequence length="280" mass="32794">MREAMFYEKKEDYIHCYLCPHHCQIKEGNRGRCNVRKVIDGKLYSLNYGEVSAMYVDPIEKKPLRDWMPGSEVLSFGSFGCNFHCQFCQNHNISMERPMTMPTTPGEIVDRTLEYKVPSIAYTYNEPTIFYEMMWDVARLAKKNNLKNVLITNGYIEKEALIHLLQSIDAMNIDLKTYSDDIYKKMGGHSVSNILHTIEEASQKCHVEISLLIVPGINDDLKQIQALFDRLREINSDLVLHISRYFPIYHYHEDPTDIDLMKRIQEKALTYFEKVYLENV</sequence>
<evidence type="ECO:0000313" key="9">
    <source>
        <dbReference type="Proteomes" id="UP001205748"/>
    </source>
</evidence>
<evidence type="ECO:0000256" key="2">
    <source>
        <dbReference type="ARBA" id="ARBA00022691"/>
    </source>
</evidence>
<dbReference type="InterPro" id="IPR016431">
    <property type="entry name" value="Pyrv-formate_lyase-activ_prd"/>
</dbReference>
<evidence type="ECO:0000256" key="4">
    <source>
        <dbReference type="ARBA" id="ARBA00023004"/>
    </source>
</evidence>
<feature type="binding site" evidence="6">
    <location>
        <position position="88"/>
    </location>
    <ligand>
        <name>[4Fe-4S] cluster</name>
        <dbReference type="ChEBI" id="CHEBI:49883"/>
        <note>4Fe-4S-S-AdoMet</note>
    </ligand>
</feature>
<dbReference type="InterPro" id="IPR058240">
    <property type="entry name" value="rSAM_sf"/>
</dbReference>
<name>A0AAE3HG97_9FIRM</name>